<evidence type="ECO:0000256" key="3">
    <source>
        <dbReference type="ARBA" id="ARBA00022884"/>
    </source>
</evidence>
<keyword evidence="3 7" id="KW-0694">RNA-binding</keyword>
<evidence type="ECO:0000256" key="6">
    <source>
        <dbReference type="ARBA" id="ARBA00035254"/>
    </source>
</evidence>
<evidence type="ECO:0000313" key="10">
    <source>
        <dbReference type="EMBL" id="BBM85603.1"/>
    </source>
</evidence>
<dbReference type="GO" id="GO:0003735">
    <property type="term" value="F:structural constituent of ribosome"/>
    <property type="evidence" value="ECO:0007669"/>
    <property type="project" value="InterPro"/>
</dbReference>
<dbReference type="InterPro" id="IPR002942">
    <property type="entry name" value="S4_RNA-bd"/>
</dbReference>
<dbReference type="FunFam" id="1.10.1050.10:FF:000001">
    <property type="entry name" value="30S ribosomal protein S4"/>
    <property type="match status" value="1"/>
</dbReference>
<keyword evidence="2 7" id="KW-0699">rRNA-binding</keyword>
<dbReference type="InterPro" id="IPR036986">
    <property type="entry name" value="S4_RNA-bd_sf"/>
</dbReference>
<keyword evidence="11" id="KW-1185">Reference proteome</keyword>
<accession>A0A5S9IPA9</accession>
<dbReference type="PANTHER" id="PTHR11831:SF4">
    <property type="entry name" value="SMALL RIBOSOMAL SUBUNIT PROTEIN US4M"/>
    <property type="match status" value="1"/>
</dbReference>
<dbReference type="Proteomes" id="UP000326354">
    <property type="component" value="Chromosome"/>
</dbReference>
<dbReference type="SMART" id="SM00363">
    <property type="entry name" value="S4"/>
    <property type="match status" value="1"/>
</dbReference>
<evidence type="ECO:0000256" key="1">
    <source>
        <dbReference type="ARBA" id="ARBA00007465"/>
    </source>
</evidence>
<comment type="subunit">
    <text evidence="7">Part of the 30S ribosomal subunit. Contacts protein S5. The interaction surface between S4 and S5 is involved in control of translational fidelity.</text>
</comment>
<dbReference type="NCBIfam" id="NF003717">
    <property type="entry name" value="PRK05327.1"/>
    <property type="match status" value="1"/>
</dbReference>
<evidence type="ECO:0000256" key="4">
    <source>
        <dbReference type="ARBA" id="ARBA00022980"/>
    </source>
</evidence>
<name>A0A5S9IPA9_UABAM</name>
<sequence>MGRYTGPVCRLCRREGTQLYLKGHRCYKSSCNLDSPPGMHNWRKGKLSEFGKRLREKQKVKRYYGIYEKQFKNYFNQATRQQGNTGENLLVLLERRLDNVVCRGQFTHTRASARQLITHGHLLINGKKVDIPSYLVKVGDVIEVKKKESSKNIVVRNIENPTPAAVPSWLEVDKETPSIKVAQLPNRDEIQIEIQDQMIVEFCSR</sequence>
<dbReference type="InterPro" id="IPR022801">
    <property type="entry name" value="Ribosomal_uS4"/>
</dbReference>
<feature type="domain" description="Small ribosomal subunit protein uS4 N-terminal" evidence="9">
    <location>
        <begin position="3"/>
        <end position="94"/>
    </location>
</feature>
<evidence type="ECO:0000256" key="7">
    <source>
        <dbReference type="HAMAP-Rule" id="MF_01306"/>
    </source>
</evidence>
<comment type="similarity">
    <text evidence="1 7">Belongs to the universal ribosomal protein uS4 family.</text>
</comment>
<gene>
    <name evidence="7" type="primary">rpsD</name>
    <name evidence="10" type="ORF">UABAM_03977</name>
</gene>
<evidence type="ECO:0000256" key="2">
    <source>
        <dbReference type="ARBA" id="ARBA00022730"/>
    </source>
</evidence>
<reference evidence="10 11" key="1">
    <citation type="submission" date="2019-08" db="EMBL/GenBank/DDBJ databases">
        <title>Complete genome sequence of Candidatus Uab amorphum.</title>
        <authorList>
            <person name="Shiratori T."/>
            <person name="Suzuki S."/>
            <person name="Kakizawa Y."/>
            <person name="Ishida K."/>
        </authorList>
    </citation>
    <scope>NUCLEOTIDE SEQUENCE [LARGE SCALE GENOMIC DNA]</scope>
    <source>
        <strain evidence="10 11">SRT547</strain>
    </source>
</reference>
<dbReference type="OrthoDB" id="9803672at2"/>
<dbReference type="Gene3D" id="3.10.290.10">
    <property type="entry name" value="RNA-binding S4 domain"/>
    <property type="match status" value="1"/>
</dbReference>
<dbReference type="PANTHER" id="PTHR11831">
    <property type="entry name" value="30S 40S RIBOSOMAL PROTEIN"/>
    <property type="match status" value="1"/>
</dbReference>
<dbReference type="GO" id="GO:0019843">
    <property type="term" value="F:rRNA binding"/>
    <property type="evidence" value="ECO:0007669"/>
    <property type="project" value="UniProtKB-UniRule"/>
</dbReference>
<dbReference type="InterPro" id="IPR001912">
    <property type="entry name" value="Ribosomal_uS4_N"/>
</dbReference>
<evidence type="ECO:0000259" key="8">
    <source>
        <dbReference type="SMART" id="SM00363"/>
    </source>
</evidence>
<dbReference type="RefSeq" id="WP_151969698.1">
    <property type="nucleotide sequence ID" value="NZ_AP019860.1"/>
</dbReference>
<dbReference type="SUPFAM" id="SSF55174">
    <property type="entry name" value="Alpha-L RNA-binding motif"/>
    <property type="match status" value="1"/>
</dbReference>
<dbReference type="GO" id="GO:0015935">
    <property type="term" value="C:small ribosomal subunit"/>
    <property type="evidence" value="ECO:0007669"/>
    <property type="project" value="InterPro"/>
</dbReference>
<keyword evidence="4 7" id="KW-0689">Ribosomal protein</keyword>
<dbReference type="Pfam" id="PF00163">
    <property type="entry name" value="Ribosomal_S4"/>
    <property type="match status" value="1"/>
</dbReference>
<comment type="function">
    <text evidence="7">One of the primary rRNA binding proteins, it binds directly to 16S rRNA where it nucleates assembly of the body of the 30S subunit.</text>
</comment>
<dbReference type="CDD" id="cd00165">
    <property type="entry name" value="S4"/>
    <property type="match status" value="1"/>
</dbReference>
<protein>
    <recommendedName>
        <fullName evidence="6 7">Small ribosomal subunit protein uS4</fullName>
    </recommendedName>
</protein>
<proteinExistence type="inferred from homology"/>
<dbReference type="Pfam" id="PF01479">
    <property type="entry name" value="S4"/>
    <property type="match status" value="1"/>
</dbReference>
<comment type="function">
    <text evidence="7">With S5 and S12 plays an important role in translational accuracy.</text>
</comment>
<dbReference type="GO" id="GO:0042274">
    <property type="term" value="P:ribosomal small subunit biogenesis"/>
    <property type="evidence" value="ECO:0007669"/>
    <property type="project" value="TreeGrafter"/>
</dbReference>
<organism evidence="10 11">
    <name type="scientific">Uabimicrobium amorphum</name>
    <dbReference type="NCBI Taxonomy" id="2596890"/>
    <lineage>
        <taxon>Bacteria</taxon>
        <taxon>Pseudomonadati</taxon>
        <taxon>Planctomycetota</taxon>
        <taxon>Candidatus Uabimicrobiia</taxon>
        <taxon>Candidatus Uabimicrobiales</taxon>
        <taxon>Candidatus Uabimicrobiaceae</taxon>
        <taxon>Candidatus Uabimicrobium</taxon>
    </lineage>
</organism>
<evidence type="ECO:0000259" key="9">
    <source>
        <dbReference type="SMART" id="SM01390"/>
    </source>
</evidence>
<dbReference type="EMBL" id="AP019860">
    <property type="protein sequence ID" value="BBM85603.1"/>
    <property type="molecule type" value="Genomic_DNA"/>
</dbReference>
<dbReference type="GO" id="GO:0006412">
    <property type="term" value="P:translation"/>
    <property type="evidence" value="ECO:0007669"/>
    <property type="project" value="UniProtKB-UniRule"/>
</dbReference>
<keyword evidence="5 7" id="KW-0687">Ribonucleoprotein</keyword>
<dbReference type="AlphaFoldDB" id="A0A5S9IPA9"/>
<evidence type="ECO:0000256" key="5">
    <source>
        <dbReference type="ARBA" id="ARBA00023274"/>
    </source>
</evidence>
<dbReference type="PROSITE" id="PS50889">
    <property type="entry name" value="S4"/>
    <property type="match status" value="1"/>
</dbReference>
<feature type="domain" description="RNA-binding S4" evidence="8">
    <location>
        <begin position="95"/>
        <end position="159"/>
    </location>
</feature>
<dbReference type="SMART" id="SM01390">
    <property type="entry name" value="Ribosomal_S4"/>
    <property type="match status" value="1"/>
</dbReference>
<dbReference type="FunFam" id="3.10.290.10:FF:000001">
    <property type="entry name" value="30S ribosomal protein S4"/>
    <property type="match status" value="1"/>
</dbReference>
<dbReference type="KEGG" id="uam:UABAM_03977"/>
<dbReference type="HAMAP" id="MF_01306_B">
    <property type="entry name" value="Ribosomal_uS4_B"/>
    <property type="match status" value="1"/>
</dbReference>
<evidence type="ECO:0000313" key="11">
    <source>
        <dbReference type="Proteomes" id="UP000326354"/>
    </source>
</evidence>
<dbReference type="NCBIfam" id="TIGR01017">
    <property type="entry name" value="rpsD_bact"/>
    <property type="match status" value="1"/>
</dbReference>
<dbReference type="Gene3D" id="1.10.1050.10">
    <property type="entry name" value="Ribosomal Protein S4 Delta 41, Chain A, domain 1"/>
    <property type="match status" value="1"/>
</dbReference>
<dbReference type="InterPro" id="IPR005709">
    <property type="entry name" value="Ribosomal_uS4_bac-type"/>
</dbReference>